<evidence type="ECO:0000259" key="8">
    <source>
        <dbReference type="PROSITE" id="PS51379"/>
    </source>
</evidence>
<dbReference type="AlphaFoldDB" id="A0A2U8GRA0"/>
<keyword evidence="7" id="KW-0812">Transmembrane</keyword>
<evidence type="ECO:0000256" key="5">
    <source>
        <dbReference type="ARBA" id="ARBA00023004"/>
    </source>
</evidence>
<protein>
    <submittedName>
        <fullName evidence="9">Cytochrome c oxidase accessory protein CcoG</fullName>
    </submittedName>
</protein>
<evidence type="ECO:0000313" key="9">
    <source>
        <dbReference type="EMBL" id="AWI75025.1"/>
    </source>
</evidence>
<dbReference type="Proteomes" id="UP000244930">
    <property type="component" value="Chromosome"/>
</dbReference>
<evidence type="ECO:0000256" key="4">
    <source>
        <dbReference type="ARBA" id="ARBA00022982"/>
    </source>
</evidence>
<keyword evidence="2" id="KW-0004">4Fe-4S</keyword>
<dbReference type="InterPro" id="IPR051684">
    <property type="entry name" value="Electron_Trans/Redox"/>
</dbReference>
<proteinExistence type="predicted"/>
<keyword evidence="7" id="KW-0472">Membrane</keyword>
<gene>
    <name evidence="9" type="primary">ccoG</name>
    <name evidence="9" type="ORF">CEW83_07135</name>
</gene>
<feature type="transmembrane region" description="Helical" evidence="7">
    <location>
        <begin position="156"/>
        <end position="173"/>
    </location>
</feature>
<accession>A0A2U8GRA0</accession>
<evidence type="ECO:0000313" key="10">
    <source>
        <dbReference type="Proteomes" id="UP000244930"/>
    </source>
</evidence>
<evidence type="ECO:0000256" key="2">
    <source>
        <dbReference type="ARBA" id="ARBA00022485"/>
    </source>
</evidence>
<dbReference type="InterPro" id="IPR013783">
    <property type="entry name" value="Ig-like_fold"/>
</dbReference>
<keyword evidence="4" id="KW-0249">Electron transport</keyword>
<evidence type="ECO:0000256" key="1">
    <source>
        <dbReference type="ARBA" id="ARBA00022448"/>
    </source>
</evidence>
<dbReference type="Pfam" id="PF13746">
    <property type="entry name" value="Fer4_18"/>
    <property type="match status" value="1"/>
</dbReference>
<keyword evidence="3" id="KW-0479">Metal-binding</keyword>
<dbReference type="NCBIfam" id="TIGR02745">
    <property type="entry name" value="ccoG_rdxA_fixG"/>
    <property type="match status" value="1"/>
</dbReference>
<keyword evidence="6" id="KW-0411">Iron-sulfur</keyword>
<dbReference type="SUPFAM" id="SSF54862">
    <property type="entry name" value="4Fe-4S ferredoxins"/>
    <property type="match status" value="1"/>
</dbReference>
<keyword evidence="7" id="KW-1133">Transmembrane helix</keyword>
<dbReference type="GO" id="GO:0005886">
    <property type="term" value="C:plasma membrane"/>
    <property type="evidence" value="ECO:0007669"/>
    <property type="project" value="TreeGrafter"/>
</dbReference>
<dbReference type="Pfam" id="PF12801">
    <property type="entry name" value="Fer4_5"/>
    <property type="match status" value="1"/>
</dbReference>
<organism evidence="9 10">
    <name type="scientific">Parazoarcus communis</name>
    <dbReference type="NCBI Taxonomy" id="41977"/>
    <lineage>
        <taxon>Bacteria</taxon>
        <taxon>Pseudomonadati</taxon>
        <taxon>Pseudomonadota</taxon>
        <taxon>Betaproteobacteria</taxon>
        <taxon>Rhodocyclales</taxon>
        <taxon>Zoogloeaceae</taxon>
        <taxon>Parazoarcus</taxon>
    </lineage>
</organism>
<feature type="transmembrane region" description="Helical" evidence="7">
    <location>
        <begin position="193"/>
        <end position="210"/>
    </location>
</feature>
<dbReference type="InterPro" id="IPR017900">
    <property type="entry name" value="4Fe4S_Fe_S_CS"/>
</dbReference>
<dbReference type="InterPro" id="IPR014116">
    <property type="entry name" value="Cyt_c_oxidase_cbb3_FixG"/>
</dbReference>
<dbReference type="InterPro" id="IPR009051">
    <property type="entry name" value="Helical_ferredxn"/>
</dbReference>
<dbReference type="EMBL" id="CP022187">
    <property type="protein sequence ID" value="AWI75025.1"/>
    <property type="molecule type" value="Genomic_DNA"/>
</dbReference>
<dbReference type="RefSeq" id="WP_108948733.1">
    <property type="nucleotide sequence ID" value="NZ_CP022187.1"/>
</dbReference>
<evidence type="ECO:0000256" key="7">
    <source>
        <dbReference type="SAM" id="Phobius"/>
    </source>
</evidence>
<dbReference type="PANTHER" id="PTHR30176:SF3">
    <property type="entry name" value="FERREDOXIN-TYPE PROTEIN NAPH"/>
    <property type="match status" value="1"/>
</dbReference>
<dbReference type="InterPro" id="IPR017896">
    <property type="entry name" value="4Fe4S_Fe-S-bd"/>
</dbReference>
<dbReference type="KEGG" id="acom:CEW83_07135"/>
<evidence type="ECO:0000256" key="6">
    <source>
        <dbReference type="ARBA" id="ARBA00023014"/>
    </source>
</evidence>
<feature type="transmembrane region" description="Helical" evidence="7">
    <location>
        <begin position="35"/>
        <end position="55"/>
    </location>
</feature>
<dbReference type="GO" id="GO:0046872">
    <property type="term" value="F:metal ion binding"/>
    <property type="evidence" value="ECO:0007669"/>
    <property type="project" value="UniProtKB-KW"/>
</dbReference>
<dbReference type="PROSITE" id="PS00198">
    <property type="entry name" value="4FE4S_FER_1"/>
    <property type="match status" value="1"/>
</dbReference>
<dbReference type="Gene3D" id="2.60.40.10">
    <property type="entry name" value="Immunoglobulins"/>
    <property type="match status" value="1"/>
</dbReference>
<dbReference type="GO" id="GO:0051539">
    <property type="term" value="F:4 iron, 4 sulfur cluster binding"/>
    <property type="evidence" value="ECO:0007669"/>
    <property type="project" value="UniProtKB-KW"/>
</dbReference>
<keyword evidence="10" id="KW-1185">Reference proteome</keyword>
<dbReference type="PROSITE" id="PS51379">
    <property type="entry name" value="4FE4S_FER_2"/>
    <property type="match status" value="1"/>
</dbReference>
<dbReference type="InterPro" id="IPR032879">
    <property type="entry name" value="FixG_C"/>
</dbReference>
<dbReference type="Pfam" id="PF11614">
    <property type="entry name" value="FixG_C"/>
    <property type="match status" value="1"/>
</dbReference>
<name>A0A2U8GRA0_9RHOO</name>
<sequence>MSEPNSPQRVIPIQPLFASDPKVYPRTVSGLFQRWRWMFAWLTQIVFYGLCWLPWNGRQAVLFDLDARRFFVFDFVLWPQDIIYLAILLVLSALALFLFTTVAGRLWCGYTCPQTVYTEIFLWIEQRIEGDRPRRIKLDAAPWSARKVGLKTAKHSAWLVLSLWTGFTFVGYFTPIRELADATLSFSLSGWETFWVLFYGAATYGNAGFMREQMCKYICPYAQFQFVMFDPDTLIVAYDERRGEARGGRSKKAVPAEEGLGDCIDCSICVQVCPTGIDIRDGLQLECIGCAACIDACDQVMDKMNYPRGLIRYSTENALKNRSSTNTIIRRSLRPRVLIYSAVFFSLLAVTVWSLATRVPLKLDIERDRAVLATEAADGSIENAFQLSLINASEQARTFDVSVTGIDGIHLSAPLQVVVPAAASASATAQVRVEPGALRVGSHPFRFSVVDAQDPTVTVSEEAKFWMR</sequence>
<reference evidence="9 10" key="1">
    <citation type="submission" date="2017-06" db="EMBL/GenBank/DDBJ databases">
        <title>Azoarcus.</title>
        <authorList>
            <person name="Woo J.-H."/>
            <person name="Kim H.-S."/>
        </authorList>
    </citation>
    <scope>NUCLEOTIDE SEQUENCE [LARGE SCALE GENOMIC DNA]</scope>
    <source>
        <strain evidence="9 10">TSPY31</strain>
    </source>
</reference>
<feature type="transmembrane region" description="Helical" evidence="7">
    <location>
        <begin position="337"/>
        <end position="356"/>
    </location>
</feature>
<dbReference type="PANTHER" id="PTHR30176">
    <property type="entry name" value="FERREDOXIN-TYPE PROTEIN NAPH"/>
    <property type="match status" value="1"/>
</dbReference>
<feature type="transmembrane region" description="Helical" evidence="7">
    <location>
        <begin position="75"/>
        <end position="99"/>
    </location>
</feature>
<keyword evidence="5" id="KW-0408">Iron</keyword>
<keyword evidence="1" id="KW-0813">Transport</keyword>
<evidence type="ECO:0000256" key="3">
    <source>
        <dbReference type="ARBA" id="ARBA00022723"/>
    </source>
</evidence>
<dbReference type="Gene3D" id="1.10.1060.10">
    <property type="entry name" value="Alpha-helical ferredoxin"/>
    <property type="match status" value="1"/>
</dbReference>
<feature type="domain" description="4Fe-4S ferredoxin-type" evidence="8">
    <location>
        <begin position="252"/>
        <end position="282"/>
    </location>
</feature>